<accession>A0A067MLU4</accession>
<evidence type="ECO:0008006" key="3">
    <source>
        <dbReference type="Google" id="ProtNLM"/>
    </source>
</evidence>
<proteinExistence type="predicted"/>
<evidence type="ECO:0000313" key="2">
    <source>
        <dbReference type="Proteomes" id="UP000027195"/>
    </source>
</evidence>
<gene>
    <name evidence="1" type="ORF">BOTBODRAFT_176252</name>
</gene>
<name>A0A067MLU4_BOTB1</name>
<organism evidence="1 2">
    <name type="scientific">Botryobasidium botryosum (strain FD-172 SS1)</name>
    <dbReference type="NCBI Taxonomy" id="930990"/>
    <lineage>
        <taxon>Eukaryota</taxon>
        <taxon>Fungi</taxon>
        <taxon>Dikarya</taxon>
        <taxon>Basidiomycota</taxon>
        <taxon>Agaricomycotina</taxon>
        <taxon>Agaricomycetes</taxon>
        <taxon>Cantharellales</taxon>
        <taxon>Botryobasidiaceae</taxon>
        <taxon>Botryobasidium</taxon>
    </lineage>
</organism>
<dbReference type="InParanoid" id="A0A067MLU4"/>
<protein>
    <recommendedName>
        <fullName evidence="3">Rad60/SUMO-like domain-containing protein</fullName>
    </recommendedName>
</protein>
<dbReference type="HOGENOM" id="CLU_3124755_0_0_1"/>
<dbReference type="EMBL" id="KL198049">
    <property type="protein sequence ID" value="KDQ12561.1"/>
    <property type="molecule type" value="Genomic_DNA"/>
</dbReference>
<keyword evidence="2" id="KW-1185">Reference proteome</keyword>
<dbReference type="Proteomes" id="UP000027195">
    <property type="component" value="Unassembled WGS sequence"/>
</dbReference>
<sequence>MSDTEDVKPKTQRIELIVTYQGQSQKYSVKPHTQLKKIFDAAAVSAILLA</sequence>
<evidence type="ECO:0000313" key="1">
    <source>
        <dbReference type="EMBL" id="KDQ12561.1"/>
    </source>
</evidence>
<dbReference type="AlphaFoldDB" id="A0A067MLU4"/>
<reference evidence="2" key="1">
    <citation type="journal article" date="2014" name="Proc. Natl. Acad. Sci. U.S.A.">
        <title>Extensive sampling of basidiomycete genomes demonstrates inadequacy of the white-rot/brown-rot paradigm for wood decay fungi.</title>
        <authorList>
            <person name="Riley R."/>
            <person name="Salamov A.A."/>
            <person name="Brown D.W."/>
            <person name="Nagy L.G."/>
            <person name="Floudas D."/>
            <person name="Held B.W."/>
            <person name="Levasseur A."/>
            <person name="Lombard V."/>
            <person name="Morin E."/>
            <person name="Otillar R."/>
            <person name="Lindquist E.A."/>
            <person name="Sun H."/>
            <person name="LaButti K.M."/>
            <person name="Schmutz J."/>
            <person name="Jabbour D."/>
            <person name="Luo H."/>
            <person name="Baker S.E."/>
            <person name="Pisabarro A.G."/>
            <person name="Walton J.D."/>
            <person name="Blanchette R.A."/>
            <person name="Henrissat B."/>
            <person name="Martin F."/>
            <person name="Cullen D."/>
            <person name="Hibbett D.S."/>
            <person name="Grigoriev I.V."/>
        </authorList>
    </citation>
    <scope>NUCLEOTIDE SEQUENCE [LARGE SCALE GENOMIC DNA]</scope>
    <source>
        <strain evidence="2">FD-172 SS1</strain>
    </source>
</reference>